<organism evidence="1 2">
    <name type="scientific">Tatumella ptyseos ATCC 33301</name>
    <dbReference type="NCBI Taxonomy" id="1005995"/>
    <lineage>
        <taxon>Bacteria</taxon>
        <taxon>Pseudomonadati</taxon>
        <taxon>Pseudomonadota</taxon>
        <taxon>Gammaproteobacteria</taxon>
        <taxon>Enterobacterales</taxon>
        <taxon>Erwiniaceae</taxon>
        <taxon>Tatumella</taxon>
    </lineage>
</organism>
<dbReference type="AlphaFoldDB" id="A0A085JKH5"/>
<evidence type="ECO:0000313" key="2">
    <source>
        <dbReference type="Proteomes" id="UP000028602"/>
    </source>
</evidence>
<protein>
    <submittedName>
        <fullName evidence="1">Uncharacterized protein</fullName>
    </submittedName>
</protein>
<proteinExistence type="predicted"/>
<comment type="caution">
    <text evidence="1">The sequence shown here is derived from an EMBL/GenBank/DDBJ whole genome shotgun (WGS) entry which is preliminary data.</text>
</comment>
<name>A0A085JKH5_9GAMM</name>
<accession>A0A085JKH5</accession>
<evidence type="ECO:0000313" key="1">
    <source>
        <dbReference type="EMBL" id="KFD20971.1"/>
    </source>
</evidence>
<dbReference type="EMBL" id="JMPR01000018">
    <property type="protein sequence ID" value="KFD20971.1"/>
    <property type="molecule type" value="Genomic_DNA"/>
</dbReference>
<reference evidence="1 2" key="1">
    <citation type="submission" date="2014-05" db="EMBL/GenBank/DDBJ databases">
        <title>ATOL: Assembling a taxonomically balanced genome-scale reconstruction of the evolutionary history of the Enterobacteriaceae.</title>
        <authorList>
            <person name="Plunkett G.III."/>
            <person name="Neeno-Eckwall E.C."/>
            <person name="Glasner J.D."/>
            <person name="Perna N.T."/>
        </authorList>
    </citation>
    <scope>NUCLEOTIDE SEQUENCE [LARGE SCALE GENOMIC DNA]</scope>
    <source>
        <strain evidence="1 2">ATCC 33301</strain>
    </source>
</reference>
<dbReference type="Proteomes" id="UP000028602">
    <property type="component" value="Unassembled WGS sequence"/>
</dbReference>
<sequence>MAHGCLAEFPAEKGPPAVFLIIRGRGASGFSASARGAG</sequence>
<keyword evidence="2" id="KW-1185">Reference proteome</keyword>
<gene>
    <name evidence="1" type="ORF">GTPT_0910</name>
</gene>